<evidence type="ECO:0000256" key="1">
    <source>
        <dbReference type="SAM" id="MobiDB-lite"/>
    </source>
</evidence>
<proteinExistence type="predicted"/>
<gene>
    <name evidence="2" type="ORF">AVDCRST_MAG73-2683</name>
</gene>
<name>A0A6J4UJD5_9BACT</name>
<organism evidence="2">
    <name type="scientific">uncultured Thermomicrobiales bacterium</name>
    <dbReference type="NCBI Taxonomy" id="1645740"/>
    <lineage>
        <taxon>Bacteria</taxon>
        <taxon>Pseudomonadati</taxon>
        <taxon>Thermomicrobiota</taxon>
        <taxon>Thermomicrobia</taxon>
        <taxon>Thermomicrobiales</taxon>
        <taxon>environmental samples</taxon>
    </lineage>
</organism>
<feature type="non-terminal residue" evidence="2">
    <location>
        <position position="24"/>
    </location>
</feature>
<evidence type="ECO:0000313" key="2">
    <source>
        <dbReference type="EMBL" id="CAA9549604.1"/>
    </source>
</evidence>
<dbReference type="AlphaFoldDB" id="A0A6J4UJD5"/>
<feature type="non-terminal residue" evidence="2">
    <location>
        <position position="1"/>
    </location>
</feature>
<sequence>AGPLVAEFPVHGVPTPGRAGAADH</sequence>
<reference evidence="2" key="1">
    <citation type="submission" date="2020-02" db="EMBL/GenBank/DDBJ databases">
        <authorList>
            <person name="Meier V. D."/>
        </authorList>
    </citation>
    <scope>NUCLEOTIDE SEQUENCE</scope>
    <source>
        <strain evidence="2">AVDCRST_MAG73</strain>
    </source>
</reference>
<dbReference type="EMBL" id="CADCWE010000181">
    <property type="protein sequence ID" value="CAA9549604.1"/>
    <property type="molecule type" value="Genomic_DNA"/>
</dbReference>
<protein>
    <submittedName>
        <fullName evidence="2">Uncharacterized protein</fullName>
    </submittedName>
</protein>
<feature type="region of interest" description="Disordered" evidence="1">
    <location>
        <begin position="1"/>
        <end position="24"/>
    </location>
</feature>
<accession>A0A6J4UJD5</accession>